<proteinExistence type="predicted"/>
<feature type="region of interest" description="Disordered" evidence="1">
    <location>
        <begin position="66"/>
        <end position="86"/>
    </location>
</feature>
<gene>
    <name evidence="2" type="primary">ga11221</name>
    <name evidence="2" type="ORF">PR202_ga11221</name>
</gene>
<protein>
    <submittedName>
        <fullName evidence="2">Uncharacterized protein</fullName>
    </submittedName>
</protein>
<comment type="caution">
    <text evidence="2">The sequence shown here is derived from an EMBL/GenBank/DDBJ whole genome shotgun (WGS) entry which is preliminary data.</text>
</comment>
<accession>A0AAV5C8X5</accession>
<keyword evidence="3" id="KW-1185">Reference proteome</keyword>
<reference evidence="2" key="2">
    <citation type="submission" date="2021-12" db="EMBL/GenBank/DDBJ databases">
        <title>Resequencing data analysis of finger millet.</title>
        <authorList>
            <person name="Hatakeyama M."/>
            <person name="Aluri S."/>
            <person name="Balachadran M.T."/>
            <person name="Sivarajan S.R."/>
            <person name="Poveda L."/>
            <person name="Shimizu-Inatsugi R."/>
            <person name="Schlapbach R."/>
            <person name="Sreeman S.M."/>
            <person name="Shimizu K.K."/>
        </authorList>
    </citation>
    <scope>NUCLEOTIDE SEQUENCE</scope>
</reference>
<dbReference type="Proteomes" id="UP001054889">
    <property type="component" value="Unassembled WGS sequence"/>
</dbReference>
<organism evidence="2 3">
    <name type="scientific">Eleusine coracana subsp. coracana</name>
    <dbReference type="NCBI Taxonomy" id="191504"/>
    <lineage>
        <taxon>Eukaryota</taxon>
        <taxon>Viridiplantae</taxon>
        <taxon>Streptophyta</taxon>
        <taxon>Embryophyta</taxon>
        <taxon>Tracheophyta</taxon>
        <taxon>Spermatophyta</taxon>
        <taxon>Magnoliopsida</taxon>
        <taxon>Liliopsida</taxon>
        <taxon>Poales</taxon>
        <taxon>Poaceae</taxon>
        <taxon>PACMAD clade</taxon>
        <taxon>Chloridoideae</taxon>
        <taxon>Cynodonteae</taxon>
        <taxon>Eleusininae</taxon>
        <taxon>Eleusine</taxon>
    </lineage>
</organism>
<evidence type="ECO:0000313" key="2">
    <source>
        <dbReference type="EMBL" id="GJM94564.1"/>
    </source>
</evidence>
<evidence type="ECO:0000256" key="1">
    <source>
        <dbReference type="SAM" id="MobiDB-lite"/>
    </source>
</evidence>
<name>A0AAV5C8X5_ELECO</name>
<dbReference type="EMBL" id="BQKI01000005">
    <property type="protein sequence ID" value="GJM94564.1"/>
    <property type="molecule type" value="Genomic_DNA"/>
</dbReference>
<reference evidence="2" key="1">
    <citation type="journal article" date="2018" name="DNA Res.">
        <title>Multiple hybrid de novo genome assembly of finger millet, an orphan allotetraploid crop.</title>
        <authorList>
            <person name="Hatakeyama M."/>
            <person name="Aluri S."/>
            <person name="Balachadran M.T."/>
            <person name="Sivarajan S.R."/>
            <person name="Patrignani A."/>
            <person name="Gruter S."/>
            <person name="Poveda L."/>
            <person name="Shimizu-Inatsugi R."/>
            <person name="Baeten J."/>
            <person name="Francoijs K.J."/>
            <person name="Nataraja K.N."/>
            <person name="Reddy Y.A.N."/>
            <person name="Phadnis S."/>
            <person name="Ravikumar R.L."/>
            <person name="Schlapbach R."/>
            <person name="Sreeman S.M."/>
            <person name="Shimizu K.K."/>
        </authorList>
    </citation>
    <scope>NUCLEOTIDE SEQUENCE</scope>
</reference>
<evidence type="ECO:0000313" key="3">
    <source>
        <dbReference type="Proteomes" id="UP001054889"/>
    </source>
</evidence>
<sequence>MGASLMQPAMATAGARCTYLGESSRGDLELTRACCTHGGAVEDVWASAMAACLNAELLGRRKFQAGENKGRGGGSIAPGLTQPCHQ</sequence>
<dbReference type="AlphaFoldDB" id="A0AAV5C8X5"/>